<dbReference type="STRING" id="139825.A0A401GAI1"/>
<comment type="similarity">
    <text evidence="1 2">Belongs to the BolA/IbaG family.</text>
</comment>
<dbReference type="GO" id="GO:0005759">
    <property type="term" value="C:mitochondrial matrix"/>
    <property type="evidence" value="ECO:0007669"/>
    <property type="project" value="TreeGrafter"/>
</dbReference>
<dbReference type="InterPro" id="IPR052275">
    <property type="entry name" value="Mt_Fe-S_assembly_factor"/>
</dbReference>
<dbReference type="SUPFAM" id="SSF82657">
    <property type="entry name" value="BolA-like"/>
    <property type="match status" value="1"/>
</dbReference>
<dbReference type="InParanoid" id="A0A401GAI1"/>
<dbReference type="OrthoDB" id="203381at2759"/>
<dbReference type="AlphaFoldDB" id="A0A401GAI1"/>
<dbReference type="Proteomes" id="UP000287166">
    <property type="component" value="Unassembled WGS sequence"/>
</dbReference>
<comment type="caution">
    <text evidence="3">The sequence shown here is derived from an EMBL/GenBank/DDBJ whole genome shotgun (WGS) entry which is preliminary data.</text>
</comment>
<accession>A0A401GAI1</accession>
<evidence type="ECO:0000313" key="3">
    <source>
        <dbReference type="EMBL" id="GBE79174.1"/>
    </source>
</evidence>
<dbReference type="Pfam" id="PF01722">
    <property type="entry name" value="BolA"/>
    <property type="match status" value="1"/>
</dbReference>
<dbReference type="GeneID" id="38776091"/>
<sequence length="103" mass="11550">MISLYRRIAGCRLPPHVRSYIPTPAELSEGEKAIWNKLNEKFSPSELKVMDVSGGCGSFYNIIIASENFKGIPTVKQHRMVNEILKQEIEGIHGLQLKTIVPS</sequence>
<evidence type="ECO:0000313" key="4">
    <source>
        <dbReference type="Proteomes" id="UP000287166"/>
    </source>
</evidence>
<proteinExistence type="inferred from homology"/>
<dbReference type="EMBL" id="BFAD01000002">
    <property type="protein sequence ID" value="GBE79174.1"/>
    <property type="molecule type" value="Genomic_DNA"/>
</dbReference>
<protein>
    <submittedName>
        <fullName evidence="3">Uncharacterized bolA-like protein</fullName>
    </submittedName>
</protein>
<dbReference type="PANTHER" id="PTHR46188">
    <property type="entry name" value="BOLA-LIKE PROTEIN 3"/>
    <property type="match status" value="1"/>
</dbReference>
<dbReference type="InterPro" id="IPR002634">
    <property type="entry name" value="BolA"/>
</dbReference>
<name>A0A401GAI1_9APHY</name>
<dbReference type="RefSeq" id="XP_027610087.1">
    <property type="nucleotide sequence ID" value="XM_027754286.1"/>
</dbReference>
<dbReference type="PANTHER" id="PTHR46188:SF1">
    <property type="entry name" value="BOLA-LIKE PROTEIN 3"/>
    <property type="match status" value="1"/>
</dbReference>
<gene>
    <name evidence="3" type="ORF">SCP_0203710</name>
</gene>
<dbReference type="FunCoup" id="A0A401GAI1">
    <property type="interactions" value="75"/>
</dbReference>
<evidence type="ECO:0000256" key="2">
    <source>
        <dbReference type="RuleBase" id="RU003860"/>
    </source>
</evidence>
<keyword evidence="4" id="KW-1185">Reference proteome</keyword>
<dbReference type="InterPro" id="IPR036065">
    <property type="entry name" value="BolA-like_sf"/>
</dbReference>
<dbReference type="Gene3D" id="3.30.300.90">
    <property type="entry name" value="BolA-like"/>
    <property type="match status" value="1"/>
</dbReference>
<evidence type="ECO:0000256" key="1">
    <source>
        <dbReference type="ARBA" id="ARBA00005578"/>
    </source>
</evidence>
<organism evidence="3 4">
    <name type="scientific">Sparassis crispa</name>
    <dbReference type="NCBI Taxonomy" id="139825"/>
    <lineage>
        <taxon>Eukaryota</taxon>
        <taxon>Fungi</taxon>
        <taxon>Dikarya</taxon>
        <taxon>Basidiomycota</taxon>
        <taxon>Agaricomycotina</taxon>
        <taxon>Agaricomycetes</taxon>
        <taxon>Polyporales</taxon>
        <taxon>Sparassidaceae</taxon>
        <taxon>Sparassis</taxon>
    </lineage>
</organism>
<reference evidence="3 4" key="1">
    <citation type="journal article" date="2018" name="Sci. Rep.">
        <title>Genome sequence of the cauliflower mushroom Sparassis crispa (Hanabiratake) and its association with beneficial usage.</title>
        <authorList>
            <person name="Kiyama R."/>
            <person name="Furutani Y."/>
            <person name="Kawaguchi K."/>
            <person name="Nakanishi T."/>
        </authorList>
    </citation>
    <scope>NUCLEOTIDE SEQUENCE [LARGE SCALE GENOMIC DNA]</scope>
</reference>